<reference evidence="2 3" key="1">
    <citation type="submission" date="2020-02" db="EMBL/GenBank/DDBJ databases">
        <authorList>
            <person name="Li X.-J."/>
            <person name="Han X.-M."/>
        </authorList>
    </citation>
    <scope>NUCLEOTIDE SEQUENCE [LARGE SCALE GENOMIC DNA]</scope>
    <source>
        <strain evidence="2 3">CCTCC AB 2017055</strain>
    </source>
</reference>
<dbReference type="Gene3D" id="3.20.20.150">
    <property type="entry name" value="Divalent-metal-dependent TIM barrel enzymes"/>
    <property type="match status" value="1"/>
</dbReference>
<evidence type="ECO:0000313" key="3">
    <source>
        <dbReference type="Proteomes" id="UP000475214"/>
    </source>
</evidence>
<keyword evidence="3" id="KW-1185">Reference proteome</keyword>
<dbReference type="RefSeq" id="WP_163743984.1">
    <property type="nucleotide sequence ID" value="NZ_JAAGOA010000027.1"/>
</dbReference>
<accession>A0A6L9SFH6</accession>
<dbReference type="AlphaFoldDB" id="A0A6L9SFH6"/>
<dbReference type="InterPro" id="IPR036237">
    <property type="entry name" value="Xyl_isomerase-like_sf"/>
</dbReference>
<dbReference type="SUPFAM" id="SSF51658">
    <property type="entry name" value="Xylose isomerase-like"/>
    <property type="match status" value="1"/>
</dbReference>
<dbReference type="InterPro" id="IPR050312">
    <property type="entry name" value="IolE/XylAMocC-like"/>
</dbReference>
<protein>
    <submittedName>
        <fullName evidence="2">Sugar phosphate isomerase/epimerase</fullName>
    </submittedName>
</protein>
<proteinExistence type="predicted"/>
<feature type="domain" description="Xylose isomerase-like TIM barrel" evidence="1">
    <location>
        <begin position="4"/>
        <end position="250"/>
    </location>
</feature>
<dbReference type="EMBL" id="JAAGOA010000027">
    <property type="protein sequence ID" value="NEE03907.1"/>
    <property type="molecule type" value="Genomic_DNA"/>
</dbReference>
<dbReference type="Pfam" id="PF01261">
    <property type="entry name" value="AP_endonuc_2"/>
    <property type="match status" value="1"/>
</dbReference>
<dbReference type="GO" id="GO:0016853">
    <property type="term" value="F:isomerase activity"/>
    <property type="evidence" value="ECO:0007669"/>
    <property type="project" value="UniProtKB-KW"/>
</dbReference>
<organism evidence="2 3">
    <name type="scientific">Phytoactinopolyspora halotolerans</name>
    <dbReference type="NCBI Taxonomy" id="1981512"/>
    <lineage>
        <taxon>Bacteria</taxon>
        <taxon>Bacillati</taxon>
        <taxon>Actinomycetota</taxon>
        <taxon>Actinomycetes</taxon>
        <taxon>Jiangellales</taxon>
        <taxon>Jiangellaceae</taxon>
        <taxon>Phytoactinopolyspora</taxon>
    </lineage>
</organism>
<keyword evidence="2" id="KW-0413">Isomerase</keyword>
<dbReference type="PANTHER" id="PTHR12110">
    <property type="entry name" value="HYDROXYPYRUVATE ISOMERASE"/>
    <property type="match status" value="1"/>
</dbReference>
<evidence type="ECO:0000313" key="2">
    <source>
        <dbReference type="EMBL" id="NEE03907.1"/>
    </source>
</evidence>
<gene>
    <name evidence="2" type="ORF">G1H10_27440</name>
</gene>
<sequence length="258" mass="27845">MKTIASLDFEVVDIAAVPTLFDHIRTIDPPPNQAKRLATLVSDLGLDVNSVISVLWAPDAWDDLDELRRRSVIAADAAAAVEAKSWIVEAGVWRPSETRTVAIERFKRTIAMQYGVASERSLRLVVEAPHGGTLAEDYDGMVEILGAAADVGAEVGLDVDLRPALTCGVPTVQILDVYFDVLAHIAVADAVSSGAGFVKLGDGEVDVRAAVNALMEKGYDGDLMLELELGDRLVDERITLIEHDRNYLRNLVAEASVL</sequence>
<dbReference type="Proteomes" id="UP000475214">
    <property type="component" value="Unassembled WGS sequence"/>
</dbReference>
<comment type="caution">
    <text evidence="2">The sequence shown here is derived from an EMBL/GenBank/DDBJ whole genome shotgun (WGS) entry which is preliminary data.</text>
</comment>
<name>A0A6L9SFH6_9ACTN</name>
<dbReference type="InterPro" id="IPR013022">
    <property type="entry name" value="Xyl_isomerase-like_TIM-brl"/>
</dbReference>
<evidence type="ECO:0000259" key="1">
    <source>
        <dbReference type="Pfam" id="PF01261"/>
    </source>
</evidence>